<dbReference type="GO" id="GO:0000287">
    <property type="term" value="F:magnesium ion binding"/>
    <property type="evidence" value="ECO:0007669"/>
    <property type="project" value="UniProtKB-UniRule"/>
</dbReference>
<keyword evidence="10 13" id="KW-0233">DNA recombination</keyword>
<reference evidence="16" key="1">
    <citation type="submission" date="2017-09" db="EMBL/GenBank/DDBJ databases">
        <title>Depth-based differentiation of microbial function through sediment-hosted aquifers and enrichment of novel symbionts in the deep terrestrial subsurface.</title>
        <authorList>
            <person name="Probst A.J."/>
            <person name="Ladd B."/>
            <person name="Jarett J.K."/>
            <person name="Geller-Mcgrath D.E."/>
            <person name="Sieber C.M.K."/>
            <person name="Emerson J.B."/>
            <person name="Anantharaman K."/>
            <person name="Thomas B.C."/>
            <person name="Malmstrom R."/>
            <person name="Stieglmeier M."/>
            <person name="Klingl A."/>
            <person name="Woyke T."/>
            <person name="Ryan C.M."/>
            <person name="Banfield J.F."/>
        </authorList>
    </citation>
    <scope>NUCLEOTIDE SEQUENCE [LARGE SCALE GENOMIC DNA]</scope>
</reference>
<protein>
    <recommendedName>
        <fullName evidence="13 14">Crossover junction endodeoxyribonuclease RuvC</fullName>
        <ecNumber evidence="13 14">3.1.21.10</ecNumber>
    </recommendedName>
    <alternativeName>
        <fullName evidence="13">Holliday junction nuclease RuvC</fullName>
    </alternativeName>
    <alternativeName>
        <fullName evidence="13">Holliday junction resolvase RuvC</fullName>
    </alternativeName>
</protein>
<keyword evidence="4 13" id="KW-0479">Metal-binding</keyword>
<comment type="catalytic activity">
    <reaction evidence="12 13">
        <text>Endonucleolytic cleavage at a junction such as a reciprocal single-stranded crossover between two homologous DNA duplexes (Holliday junction).</text>
        <dbReference type="EC" id="3.1.21.10"/>
    </reaction>
</comment>
<dbReference type="CDD" id="cd16962">
    <property type="entry name" value="RuvC"/>
    <property type="match status" value="1"/>
</dbReference>
<dbReference type="GO" id="GO:0048476">
    <property type="term" value="C:Holliday junction resolvase complex"/>
    <property type="evidence" value="ECO:0007669"/>
    <property type="project" value="UniProtKB-UniRule"/>
</dbReference>
<dbReference type="Pfam" id="PF02075">
    <property type="entry name" value="RuvC"/>
    <property type="match status" value="1"/>
</dbReference>
<dbReference type="AlphaFoldDB" id="A0A2M6X075"/>
<evidence type="ECO:0000256" key="13">
    <source>
        <dbReference type="HAMAP-Rule" id="MF_00034"/>
    </source>
</evidence>
<dbReference type="GO" id="GO:0006281">
    <property type="term" value="P:DNA repair"/>
    <property type="evidence" value="ECO:0007669"/>
    <property type="project" value="UniProtKB-UniRule"/>
</dbReference>
<dbReference type="PANTHER" id="PTHR30194">
    <property type="entry name" value="CROSSOVER JUNCTION ENDODEOXYRIBONUCLEASE RUVC"/>
    <property type="match status" value="1"/>
</dbReference>
<dbReference type="InterPro" id="IPR012337">
    <property type="entry name" value="RNaseH-like_sf"/>
</dbReference>
<gene>
    <name evidence="13" type="primary">ruvC</name>
    <name evidence="15" type="ORF">COT71_00755</name>
</gene>
<keyword evidence="11 13" id="KW-0234">DNA repair</keyword>
<evidence type="ECO:0000256" key="4">
    <source>
        <dbReference type="ARBA" id="ARBA00022723"/>
    </source>
</evidence>
<feature type="active site" evidence="13">
    <location>
        <position position="7"/>
    </location>
</feature>
<dbReference type="SUPFAM" id="SSF53098">
    <property type="entry name" value="Ribonuclease H-like"/>
    <property type="match status" value="1"/>
</dbReference>
<dbReference type="Gene3D" id="3.30.420.10">
    <property type="entry name" value="Ribonuclease H-like superfamily/Ribonuclease H"/>
    <property type="match status" value="1"/>
</dbReference>
<dbReference type="EMBL" id="PEZP01000008">
    <property type="protein sequence ID" value="PIT98407.1"/>
    <property type="molecule type" value="Genomic_DNA"/>
</dbReference>
<comment type="caution">
    <text evidence="15">The sequence shown here is derived from an EMBL/GenBank/DDBJ whole genome shotgun (WGS) entry which is preliminary data.</text>
</comment>
<dbReference type="NCBIfam" id="NF000711">
    <property type="entry name" value="PRK00039.2-1"/>
    <property type="match status" value="1"/>
</dbReference>
<evidence type="ECO:0000313" key="15">
    <source>
        <dbReference type="EMBL" id="PIT98407.1"/>
    </source>
</evidence>
<dbReference type="InterPro" id="IPR020563">
    <property type="entry name" value="X-over_junc_endoDNase_Mg_BS"/>
</dbReference>
<dbReference type="PANTHER" id="PTHR30194:SF3">
    <property type="entry name" value="CROSSOVER JUNCTION ENDODEOXYRIBONUCLEASE RUVC"/>
    <property type="match status" value="1"/>
</dbReference>
<dbReference type="EC" id="3.1.21.10" evidence="13 14"/>
<comment type="similarity">
    <text evidence="1 13">Belongs to the RuvC family.</text>
</comment>
<keyword evidence="3 13" id="KW-0540">Nuclease</keyword>
<evidence type="ECO:0000256" key="7">
    <source>
        <dbReference type="ARBA" id="ARBA00022801"/>
    </source>
</evidence>
<comment type="function">
    <text evidence="13">The RuvA-RuvB-RuvC complex processes Holliday junction (HJ) DNA during genetic recombination and DNA repair. Endonuclease that resolves HJ intermediates. Cleaves cruciform DNA by making single-stranded nicks across the HJ at symmetrical positions within the homologous arms, yielding a 5'-phosphate and a 3'-hydroxyl group; requires a central core of homology in the junction. The consensus cleavage sequence is 5'-(A/T)TT(C/G)-3'. Cleavage occurs on the 3'-side of the TT dinucleotide at the point of strand exchange. HJ branch migration catalyzed by RuvA-RuvB allows RuvC to scan DNA until it finds its consensus sequence, where it cleaves and resolves the cruciform DNA.</text>
</comment>
<dbReference type="InterPro" id="IPR036397">
    <property type="entry name" value="RNaseH_sf"/>
</dbReference>
<keyword evidence="2 13" id="KW-0963">Cytoplasm</keyword>
<evidence type="ECO:0000313" key="16">
    <source>
        <dbReference type="Proteomes" id="UP000230731"/>
    </source>
</evidence>
<dbReference type="HAMAP" id="MF_00034">
    <property type="entry name" value="RuvC"/>
    <property type="match status" value="1"/>
</dbReference>
<dbReference type="NCBIfam" id="TIGR00228">
    <property type="entry name" value="ruvC"/>
    <property type="match status" value="1"/>
</dbReference>
<name>A0A2M6X075_9BACT</name>
<dbReference type="GO" id="GO:0005737">
    <property type="term" value="C:cytoplasm"/>
    <property type="evidence" value="ECO:0007669"/>
    <property type="project" value="UniProtKB-SubCell"/>
</dbReference>
<comment type="subunit">
    <text evidence="13">Homodimer which binds Holliday junction (HJ) DNA. The HJ becomes 2-fold symmetrical on binding to RuvC with unstacked arms; it has a different conformation from HJ DNA in complex with RuvA. In the full resolvosome a probable DNA-RuvA(4)-RuvB(12)-RuvC(2) complex forms which resolves the HJ.</text>
</comment>
<feature type="binding site" evidence="13">
    <location>
        <position position="7"/>
    </location>
    <ligand>
        <name>Mg(2+)</name>
        <dbReference type="ChEBI" id="CHEBI:18420"/>
        <label>1</label>
    </ligand>
</feature>
<comment type="subcellular location">
    <subcellularLocation>
        <location evidence="13">Cytoplasm</location>
    </subcellularLocation>
</comment>
<feature type="active site" evidence="13">
    <location>
        <position position="66"/>
    </location>
</feature>
<feature type="binding site" evidence="13">
    <location>
        <position position="66"/>
    </location>
    <ligand>
        <name>Mg(2+)</name>
        <dbReference type="ChEBI" id="CHEBI:18420"/>
        <label>2</label>
    </ligand>
</feature>
<evidence type="ECO:0000256" key="10">
    <source>
        <dbReference type="ARBA" id="ARBA00023172"/>
    </source>
</evidence>
<sequence length="167" mass="18055">MIFLGLDPGIGRTGFGIIDTSQPQPFIRCGCLTTPARDPLPERLYSLARDIDALVQESQPQHAAVEDIFFGTNTATAMLTAHARGVLLYALCARHVPITSFTPLQIKSRLTGYGRADKEQVRYLVMQRLHLGSSPQPDDAADALAAALCLADSIPENGRTSYTASIL</sequence>
<evidence type="ECO:0000256" key="11">
    <source>
        <dbReference type="ARBA" id="ARBA00023204"/>
    </source>
</evidence>
<evidence type="ECO:0000256" key="14">
    <source>
        <dbReference type="NCBIfam" id="TIGR00228"/>
    </source>
</evidence>
<evidence type="ECO:0000256" key="3">
    <source>
        <dbReference type="ARBA" id="ARBA00022722"/>
    </source>
</evidence>
<evidence type="ECO:0000256" key="2">
    <source>
        <dbReference type="ARBA" id="ARBA00022490"/>
    </source>
</evidence>
<keyword evidence="9 13" id="KW-0238">DNA-binding</keyword>
<organism evidence="15 16">
    <name type="scientific">Candidatus Andersenbacteria bacterium CG10_big_fil_rev_8_21_14_0_10_54_11</name>
    <dbReference type="NCBI Taxonomy" id="1974485"/>
    <lineage>
        <taxon>Bacteria</taxon>
        <taxon>Candidatus Anderseniibacteriota</taxon>
    </lineage>
</organism>
<dbReference type="PRINTS" id="PR00696">
    <property type="entry name" value="RSOLVASERUVC"/>
</dbReference>
<dbReference type="GO" id="GO:0006310">
    <property type="term" value="P:DNA recombination"/>
    <property type="evidence" value="ECO:0007669"/>
    <property type="project" value="UniProtKB-UniRule"/>
</dbReference>
<dbReference type="Proteomes" id="UP000230731">
    <property type="component" value="Unassembled WGS sequence"/>
</dbReference>
<proteinExistence type="inferred from homology"/>
<dbReference type="InterPro" id="IPR002176">
    <property type="entry name" value="X-over_junc_endoDNase_RuvC"/>
</dbReference>
<keyword evidence="5 13" id="KW-0255">Endonuclease</keyword>
<evidence type="ECO:0000256" key="9">
    <source>
        <dbReference type="ARBA" id="ARBA00023125"/>
    </source>
</evidence>
<comment type="cofactor">
    <cofactor evidence="13">
        <name>Mg(2+)</name>
        <dbReference type="ChEBI" id="CHEBI:18420"/>
    </cofactor>
    <text evidence="13">Binds 2 Mg(2+) ion per subunit.</text>
</comment>
<keyword evidence="6 13" id="KW-0227">DNA damage</keyword>
<dbReference type="FunFam" id="3.30.420.10:FF:000002">
    <property type="entry name" value="Crossover junction endodeoxyribonuclease RuvC"/>
    <property type="match status" value="1"/>
</dbReference>
<feature type="active site" evidence="13">
    <location>
        <position position="139"/>
    </location>
</feature>
<evidence type="ECO:0000256" key="12">
    <source>
        <dbReference type="ARBA" id="ARBA00029354"/>
    </source>
</evidence>
<dbReference type="PROSITE" id="PS01321">
    <property type="entry name" value="RUVC"/>
    <property type="match status" value="1"/>
</dbReference>
<evidence type="ECO:0000256" key="6">
    <source>
        <dbReference type="ARBA" id="ARBA00022763"/>
    </source>
</evidence>
<feature type="binding site" evidence="13">
    <location>
        <position position="139"/>
    </location>
    <ligand>
        <name>Mg(2+)</name>
        <dbReference type="ChEBI" id="CHEBI:18420"/>
        <label>1</label>
    </ligand>
</feature>
<dbReference type="GO" id="GO:0008821">
    <property type="term" value="F:crossover junction DNA endonuclease activity"/>
    <property type="evidence" value="ECO:0007669"/>
    <property type="project" value="UniProtKB-UniRule"/>
</dbReference>
<keyword evidence="8 13" id="KW-0460">Magnesium</keyword>
<evidence type="ECO:0000256" key="5">
    <source>
        <dbReference type="ARBA" id="ARBA00022759"/>
    </source>
</evidence>
<evidence type="ECO:0000256" key="1">
    <source>
        <dbReference type="ARBA" id="ARBA00009518"/>
    </source>
</evidence>
<evidence type="ECO:0000256" key="8">
    <source>
        <dbReference type="ARBA" id="ARBA00022842"/>
    </source>
</evidence>
<keyword evidence="7 13" id="KW-0378">Hydrolase</keyword>
<accession>A0A2M6X075</accession>
<dbReference type="GO" id="GO:0003677">
    <property type="term" value="F:DNA binding"/>
    <property type="evidence" value="ECO:0007669"/>
    <property type="project" value="UniProtKB-KW"/>
</dbReference>